<feature type="transmembrane region" description="Helical" evidence="7">
    <location>
        <begin position="63"/>
        <end position="80"/>
    </location>
</feature>
<gene>
    <name evidence="9" type="ORF">H5S09_05095</name>
</gene>
<dbReference type="EMBL" id="JACIVA010000045">
    <property type="protein sequence ID" value="MBB1097310.1"/>
    <property type="molecule type" value="Genomic_DNA"/>
</dbReference>
<dbReference type="AlphaFoldDB" id="A0A7W3UM04"/>
<evidence type="ECO:0000256" key="5">
    <source>
        <dbReference type="ARBA" id="ARBA00022989"/>
    </source>
</evidence>
<name>A0A7W3UM04_9LACO</name>
<protein>
    <submittedName>
        <fullName evidence="9">MgtC/SapB family protein</fullName>
    </submittedName>
</protein>
<comment type="subcellular location">
    <subcellularLocation>
        <location evidence="1">Cell membrane</location>
        <topology evidence="1">Multi-pass membrane protein</topology>
    </subcellularLocation>
</comment>
<evidence type="ECO:0000256" key="6">
    <source>
        <dbReference type="ARBA" id="ARBA00023136"/>
    </source>
</evidence>
<evidence type="ECO:0000256" key="4">
    <source>
        <dbReference type="ARBA" id="ARBA00022692"/>
    </source>
</evidence>
<proteinExistence type="inferred from homology"/>
<keyword evidence="5 7" id="KW-1133">Transmembrane helix</keyword>
<dbReference type="InterPro" id="IPR003416">
    <property type="entry name" value="MgtC/SapB/SrpB/YhiD_fam"/>
</dbReference>
<accession>A0A7W3UM04</accession>
<keyword evidence="3" id="KW-1003">Cell membrane</keyword>
<dbReference type="PANTHER" id="PTHR33778">
    <property type="entry name" value="PROTEIN MGTC"/>
    <property type="match status" value="1"/>
</dbReference>
<evidence type="ECO:0000256" key="3">
    <source>
        <dbReference type="ARBA" id="ARBA00022475"/>
    </source>
</evidence>
<dbReference type="PRINTS" id="PR01837">
    <property type="entry name" value="MGTCSAPBPROT"/>
</dbReference>
<comment type="similarity">
    <text evidence="2">Belongs to the MgtC/SapB family.</text>
</comment>
<keyword evidence="6 7" id="KW-0472">Membrane</keyword>
<dbReference type="PANTHER" id="PTHR33778:SF1">
    <property type="entry name" value="MAGNESIUM TRANSPORTER YHID-RELATED"/>
    <property type="match status" value="1"/>
</dbReference>
<sequence>MLLAAFCGGIIGFERKSKAKNAGIRTHALIALGAALVMIVSKYGFFDLLKITHSNWAVDPSRIAAQVVSGIGFLGAGTIINRHDQIIDGLTTAAGIWVTGAIGLAYGSGLYSIGVIGTACVLLAEVLGKYIDQFALHQGKGFSCFILLDGDTDQLHDIIEQLNHRYFKAPVRYTIYSYENGKITCRIFGELRSKIRAENIFDYLVKLDNIENVELE</sequence>
<dbReference type="Proteomes" id="UP000517106">
    <property type="component" value="Unassembled WGS sequence"/>
</dbReference>
<evidence type="ECO:0000256" key="1">
    <source>
        <dbReference type="ARBA" id="ARBA00004651"/>
    </source>
</evidence>
<evidence type="ECO:0000313" key="10">
    <source>
        <dbReference type="Proteomes" id="UP000517106"/>
    </source>
</evidence>
<keyword evidence="10" id="KW-1185">Reference proteome</keyword>
<feature type="domain" description="MgtC/SapB/SrpB/YhiD N-terminal" evidence="8">
    <location>
        <begin position="1"/>
        <end position="133"/>
    </location>
</feature>
<feature type="transmembrane region" description="Helical" evidence="7">
    <location>
        <begin position="87"/>
        <end position="106"/>
    </location>
</feature>
<dbReference type="Pfam" id="PF02308">
    <property type="entry name" value="MgtC"/>
    <property type="match status" value="1"/>
</dbReference>
<comment type="caution">
    <text evidence="9">The sequence shown here is derived from an EMBL/GenBank/DDBJ whole genome shotgun (WGS) entry which is preliminary data.</text>
</comment>
<keyword evidence="4 7" id="KW-0812">Transmembrane</keyword>
<evidence type="ECO:0000256" key="7">
    <source>
        <dbReference type="SAM" id="Phobius"/>
    </source>
</evidence>
<feature type="transmembrane region" description="Helical" evidence="7">
    <location>
        <begin position="24"/>
        <end position="43"/>
    </location>
</feature>
<dbReference type="InterPro" id="IPR049177">
    <property type="entry name" value="MgtC_SapB_SrpB_YhiD_N"/>
</dbReference>
<organism evidence="9 10">
    <name type="scientific">Limosilactobacillus rudii</name>
    <dbReference type="NCBI Taxonomy" id="2759755"/>
    <lineage>
        <taxon>Bacteria</taxon>
        <taxon>Bacillati</taxon>
        <taxon>Bacillota</taxon>
        <taxon>Bacilli</taxon>
        <taxon>Lactobacillales</taxon>
        <taxon>Lactobacillaceae</taxon>
        <taxon>Limosilactobacillus</taxon>
    </lineage>
</organism>
<dbReference type="GO" id="GO:0005886">
    <property type="term" value="C:plasma membrane"/>
    <property type="evidence" value="ECO:0007669"/>
    <property type="project" value="UniProtKB-SubCell"/>
</dbReference>
<evidence type="ECO:0000313" key="9">
    <source>
        <dbReference type="EMBL" id="MBB1097310.1"/>
    </source>
</evidence>
<evidence type="ECO:0000259" key="8">
    <source>
        <dbReference type="Pfam" id="PF02308"/>
    </source>
</evidence>
<evidence type="ECO:0000256" key="2">
    <source>
        <dbReference type="ARBA" id="ARBA00009298"/>
    </source>
</evidence>
<reference evidence="9 10" key="1">
    <citation type="submission" date="2020-07" db="EMBL/GenBank/DDBJ databases">
        <title>Description of Limosilactobacillus balticus sp. nov., Limosilactobacillus agrestis sp. nov., Limosilactobacillus albertensis sp. nov., Limosilactobacillus rudii sp. nov., Limosilactobacillus fastidiosus sp. nov., five novel Limosilactobacillus species isolated from the vertebrate gastrointestinal tract, and proposal of 6 subspecies of Limosilactobacillus reuteri adapted to the gastrointestinal tract of specific vertebrate hosts.</title>
        <authorList>
            <person name="Li F."/>
            <person name="Cheng C."/>
            <person name="Zheng J."/>
            <person name="Quevedo R.M."/>
            <person name="Li J."/>
            <person name="Roos S."/>
            <person name="Gaenzle M.G."/>
            <person name="Walter J."/>
        </authorList>
    </citation>
    <scope>NUCLEOTIDE SEQUENCE [LARGE SCALE GENOMIC DNA]</scope>
    <source>
        <strain evidence="9 10">STM2_1</strain>
    </source>
</reference>